<evidence type="ECO:0000256" key="6">
    <source>
        <dbReference type="ARBA" id="ARBA00023077"/>
    </source>
</evidence>
<dbReference type="InterPro" id="IPR039426">
    <property type="entry name" value="TonB-dep_rcpt-like"/>
</dbReference>
<dbReference type="PANTHER" id="PTHR32552:SF83">
    <property type="entry name" value="BLR3904 PROTEIN"/>
    <property type="match status" value="1"/>
</dbReference>
<evidence type="ECO:0000256" key="10">
    <source>
        <dbReference type="PROSITE-ProRule" id="PRU01360"/>
    </source>
</evidence>
<dbReference type="NCBIfam" id="TIGR01783">
    <property type="entry name" value="TonB-siderophor"/>
    <property type="match status" value="1"/>
</dbReference>
<proteinExistence type="inferred from homology"/>
<evidence type="ECO:0000256" key="9">
    <source>
        <dbReference type="ARBA" id="ARBA00023237"/>
    </source>
</evidence>
<evidence type="ECO:0000256" key="4">
    <source>
        <dbReference type="ARBA" id="ARBA00022452"/>
    </source>
</evidence>
<evidence type="ECO:0000256" key="11">
    <source>
        <dbReference type="RuleBase" id="RU003357"/>
    </source>
</evidence>
<dbReference type="InterPro" id="IPR000531">
    <property type="entry name" value="Beta-barrel_TonB"/>
</dbReference>
<organism evidence="16 17">
    <name type="scientific">Acidovorax lacteus</name>
    <dbReference type="NCBI Taxonomy" id="1924988"/>
    <lineage>
        <taxon>Bacteria</taxon>
        <taxon>Pseudomonadati</taxon>
        <taxon>Pseudomonadota</taxon>
        <taxon>Betaproteobacteria</taxon>
        <taxon>Burkholderiales</taxon>
        <taxon>Comamonadaceae</taxon>
        <taxon>Acidovorax</taxon>
    </lineage>
</organism>
<evidence type="ECO:0000256" key="2">
    <source>
        <dbReference type="ARBA" id="ARBA00009810"/>
    </source>
</evidence>
<evidence type="ECO:0000256" key="3">
    <source>
        <dbReference type="ARBA" id="ARBA00022448"/>
    </source>
</evidence>
<feature type="domain" description="TonB-dependent receptor-like beta-barrel" evidence="14">
    <location>
        <begin position="275"/>
        <end position="726"/>
    </location>
</feature>
<dbReference type="InterPro" id="IPR010105">
    <property type="entry name" value="TonB_sidphr_rcpt"/>
</dbReference>
<feature type="compositionally biased region" description="Basic residues" evidence="12">
    <location>
        <begin position="1"/>
        <end position="11"/>
    </location>
</feature>
<evidence type="ECO:0000256" key="1">
    <source>
        <dbReference type="ARBA" id="ARBA00004571"/>
    </source>
</evidence>
<dbReference type="CDD" id="cd01347">
    <property type="entry name" value="ligand_gated_channel"/>
    <property type="match status" value="1"/>
</dbReference>
<evidence type="ECO:0000313" key="16">
    <source>
        <dbReference type="EMBL" id="GAA4425965.1"/>
    </source>
</evidence>
<comment type="similarity">
    <text evidence="2 10 11">Belongs to the TonB-dependent receptor family.</text>
</comment>
<dbReference type="InterPro" id="IPR037066">
    <property type="entry name" value="Plug_dom_sf"/>
</dbReference>
<evidence type="ECO:0000259" key="15">
    <source>
        <dbReference type="Pfam" id="PF07715"/>
    </source>
</evidence>
<feature type="signal peptide" evidence="13">
    <location>
        <begin position="1"/>
        <end position="43"/>
    </location>
</feature>
<protein>
    <submittedName>
        <fullName evidence="16">TonB-dependent siderophore receptor</fullName>
    </submittedName>
</protein>
<dbReference type="EMBL" id="BAABEX010000022">
    <property type="protein sequence ID" value="GAA4425965.1"/>
    <property type="molecule type" value="Genomic_DNA"/>
</dbReference>
<dbReference type="InterPro" id="IPR012910">
    <property type="entry name" value="Plug_dom"/>
</dbReference>
<evidence type="ECO:0000256" key="13">
    <source>
        <dbReference type="SAM" id="SignalP"/>
    </source>
</evidence>
<comment type="caution">
    <text evidence="16">The sequence shown here is derived from an EMBL/GenBank/DDBJ whole genome shotgun (WGS) entry which is preliminary data.</text>
</comment>
<feature type="chain" id="PRO_5046534913" evidence="13">
    <location>
        <begin position="44"/>
        <end position="756"/>
    </location>
</feature>
<dbReference type="Proteomes" id="UP001501788">
    <property type="component" value="Unassembled WGS sequence"/>
</dbReference>
<dbReference type="PANTHER" id="PTHR32552">
    <property type="entry name" value="FERRICHROME IRON RECEPTOR-RELATED"/>
    <property type="match status" value="1"/>
</dbReference>
<comment type="subcellular location">
    <subcellularLocation>
        <location evidence="1 10">Cell outer membrane</location>
        <topology evidence="1 10">Multi-pass membrane protein</topology>
    </subcellularLocation>
</comment>
<dbReference type="Pfam" id="PF00593">
    <property type="entry name" value="TonB_dep_Rec_b-barrel"/>
    <property type="match status" value="1"/>
</dbReference>
<dbReference type="PROSITE" id="PS52016">
    <property type="entry name" value="TONB_DEPENDENT_REC_3"/>
    <property type="match status" value="1"/>
</dbReference>
<keyword evidence="3 10" id="KW-0813">Transport</keyword>
<evidence type="ECO:0000256" key="5">
    <source>
        <dbReference type="ARBA" id="ARBA00022692"/>
    </source>
</evidence>
<evidence type="ECO:0000256" key="12">
    <source>
        <dbReference type="SAM" id="MobiDB-lite"/>
    </source>
</evidence>
<reference evidence="17" key="1">
    <citation type="journal article" date="2019" name="Int. J. Syst. Evol. Microbiol.">
        <title>The Global Catalogue of Microorganisms (GCM) 10K type strain sequencing project: providing services to taxonomists for standard genome sequencing and annotation.</title>
        <authorList>
            <consortium name="The Broad Institute Genomics Platform"/>
            <consortium name="The Broad Institute Genome Sequencing Center for Infectious Disease"/>
            <person name="Wu L."/>
            <person name="Ma J."/>
        </authorList>
    </citation>
    <scope>NUCLEOTIDE SEQUENCE [LARGE SCALE GENOMIC DNA]</scope>
    <source>
        <strain evidence="17">JCM 31890</strain>
    </source>
</reference>
<keyword evidence="5 10" id="KW-0812">Transmembrane</keyword>
<keyword evidence="17" id="KW-1185">Reference proteome</keyword>
<keyword evidence="4 10" id="KW-1134">Transmembrane beta strand</keyword>
<keyword evidence="7 10" id="KW-0472">Membrane</keyword>
<feature type="domain" description="TonB-dependent receptor plug" evidence="15">
    <location>
        <begin position="84"/>
        <end position="182"/>
    </location>
</feature>
<dbReference type="Gene3D" id="2.40.170.20">
    <property type="entry name" value="TonB-dependent receptor, beta-barrel domain"/>
    <property type="match status" value="1"/>
</dbReference>
<evidence type="ECO:0000259" key="14">
    <source>
        <dbReference type="Pfam" id="PF00593"/>
    </source>
</evidence>
<evidence type="ECO:0000313" key="17">
    <source>
        <dbReference type="Proteomes" id="UP001501788"/>
    </source>
</evidence>
<evidence type="ECO:0000256" key="8">
    <source>
        <dbReference type="ARBA" id="ARBA00023170"/>
    </source>
</evidence>
<feature type="region of interest" description="Disordered" evidence="12">
    <location>
        <begin position="1"/>
        <end position="20"/>
    </location>
</feature>
<dbReference type="Pfam" id="PF07715">
    <property type="entry name" value="Plug"/>
    <property type="match status" value="1"/>
</dbReference>
<name>A0ABP8LCP8_9BURK</name>
<gene>
    <name evidence="16" type="ORF">GCM10023090_21300</name>
</gene>
<keyword evidence="9 10" id="KW-0998">Cell outer membrane</keyword>
<keyword evidence="13" id="KW-0732">Signal</keyword>
<feature type="compositionally biased region" description="Basic and acidic residues" evidence="12">
    <location>
        <begin position="62"/>
        <end position="71"/>
    </location>
</feature>
<dbReference type="InterPro" id="IPR036942">
    <property type="entry name" value="Beta-barrel_TonB_sf"/>
</dbReference>
<evidence type="ECO:0000256" key="7">
    <source>
        <dbReference type="ARBA" id="ARBA00023136"/>
    </source>
</evidence>
<accession>A0ABP8LCP8</accession>
<dbReference type="Gene3D" id="2.170.130.10">
    <property type="entry name" value="TonB-dependent receptor, plug domain"/>
    <property type="match status" value="1"/>
</dbReference>
<feature type="region of interest" description="Disordered" evidence="12">
    <location>
        <begin position="62"/>
        <end position="82"/>
    </location>
</feature>
<keyword evidence="6 11" id="KW-0798">TonB box</keyword>
<sequence>MAPQRIRRGSKARAPQLSVSSAADRAALPLGALMLAASMGALAQTAPTDKALAPVVVKERAEAPEGKDSVRATESTIGKGKQQLRDIPQSVTVVTERLIDDRNLDTVKEALKNTAGITFLAAEGAEEDIRLRGFALQSTGDLFIDGMRDPAFYDRDTFNLDRLELLRGSASMLFGRGSTGGAVNQVSKMPRLIDAHQVDVTLGNHNYRRITGDFNIHTGENAALRLNAMSTTADNNGSGSSIEKKGIAGTYQWGTGTRDEFAISLYHLDNKNGMNYGMPWIRPTTTSPVSATTLLPLDPSRYYGAASDYNAGNATFATLSHIHRFDGEAELKTQLRAGHFERDQRAGAIRLGAAALQPGGVAASLATFGPGTVLTRGTHLKIQDMDTVHLQSDFSKKFNALGVRHELLAGFDFAHEQKTVYAARSAAQGGVTITKPNTTVGTPNDGAGVAEGSRVLRTANDFESKAWGAYVQDLIQIAPHWKLLAGLRYDNMDGKYNAYAIPTAASGPVTTTSYRQKISEWSQRAGVLYQPNELQSYHFSYGTSFNTSGDTYSYSAANVNTPPEASRNLELGAKIDSADKRFTTRLALFHSTKLRERNTDPDLNIAVLSGKRHAAGAEIDVTGRLTPKWEVYGSYMWMPIAKIDVGGEGAEAQGARPSLTPRHSGTVWTTYQITPQWRVGGGINFRSSQTPNRNPGWAVPGYVTADLMAEYAVNDRYTIKANLTNVTNKLYADAVYSGHYVPGAGRLFQVTASAKF</sequence>
<keyword evidence="8 16" id="KW-0675">Receptor</keyword>
<dbReference type="SUPFAM" id="SSF56935">
    <property type="entry name" value="Porins"/>
    <property type="match status" value="1"/>
</dbReference>